<dbReference type="RefSeq" id="WP_166206776.1">
    <property type="nucleotide sequence ID" value="NZ_CP088285.1"/>
</dbReference>
<dbReference type="PIRSF" id="PIRSF016184">
    <property type="entry name" value="PhzC_PhzF"/>
    <property type="match status" value="1"/>
</dbReference>
<dbReference type="NCBIfam" id="TIGR00654">
    <property type="entry name" value="PhzF_family"/>
    <property type="match status" value="1"/>
</dbReference>
<reference evidence="4" key="3">
    <citation type="submission" date="2024-03" db="EMBL/GenBank/DDBJ databases">
        <authorList>
            <person name="Bromfield E.S.P."/>
            <person name="Cloutier S."/>
        </authorList>
    </citation>
    <scope>NUCLEOTIDE SEQUENCE</scope>
    <source>
        <strain evidence="4">5S5</strain>
    </source>
</reference>
<reference evidence="3" key="1">
    <citation type="submission" date="2020-06" db="EMBL/GenBank/DDBJ databases">
        <title>Whole Genome Sequence of Bradyrhizobium sp. Strain 1S1.</title>
        <authorList>
            <person name="Bromfield E.S.P."/>
            <person name="Cloutier S."/>
        </authorList>
    </citation>
    <scope>NUCLEOTIDE SEQUENCE [LARGE SCALE GENOMIC DNA]</scope>
    <source>
        <strain evidence="3">1S1</strain>
    </source>
</reference>
<evidence type="ECO:0000256" key="1">
    <source>
        <dbReference type="ARBA" id="ARBA00008270"/>
    </source>
</evidence>
<dbReference type="GO" id="GO:0005737">
    <property type="term" value="C:cytoplasm"/>
    <property type="evidence" value="ECO:0007669"/>
    <property type="project" value="TreeGrafter"/>
</dbReference>
<dbReference type="GO" id="GO:0016853">
    <property type="term" value="F:isomerase activity"/>
    <property type="evidence" value="ECO:0007669"/>
    <property type="project" value="TreeGrafter"/>
</dbReference>
<comment type="similarity">
    <text evidence="1">Belongs to the PhzF family.</text>
</comment>
<dbReference type="Gene3D" id="3.10.310.10">
    <property type="entry name" value="Diaminopimelate Epimerase, Chain A, domain 1"/>
    <property type="match status" value="2"/>
</dbReference>
<reference evidence="4" key="2">
    <citation type="journal article" date="2021" name="Int. J. Syst. Evol. Microbiol.">
        <title>Bradyrhizobium septentrionale sp. nov. (sv. septentrionale) and Bradyrhizobium quebecense sp. nov. (sv. septentrionale) associated with legumes native to Canada possess rearranged symbiosis genes and numerous insertion sequences.</title>
        <authorList>
            <person name="Bromfield E.S.P."/>
            <person name="Cloutier S."/>
        </authorList>
    </citation>
    <scope>NUCLEOTIDE SEQUENCE</scope>
    <source>
        <strain evidence="4">5S5</strain>
    </source>
</reference>
<dbReference type="Proteomes" id="UP001432046">
    <property type="component" value="Chromosome"/>
</dbReference>
<gene>
    <name evidence="3" type="ORF">HAP48_029390</name>
    <name evidence="4" type="ORF">WDK88_16760</name>
</gene>
<proteinExistence type="inferred from homology"/>
<feature type="active site" evidence="2">
    <location>
        <position position="46"/>
    </location>
</feature>
<dbReference type="PANTHER" id="PTHR13774">
    <property type="entry name" value="PHENAZINE BIOSYNTHESIS PROTEIN"/>
    <property type="match status" value="1"/>
</dbReference>
<dbReference type="Pfam" id="PF02567">
    <property type="entry name" value="PhzC-PhzF"/>
    <property type="match status" value="1"/>
</dbReference>
<dbReference type="EMBL" id="CP147711">
    <property type="protein sequence ID" value="WXC83112.1"/>
    <property type="molecule type" value="Genomic_DNA"/>
</dbReference>
<name>A0A973W3Q0_9BRAD</name>
<dbReference type="InterPro" id="IPR003719">
    <property type="entry name" value="Phenazine_PhzF-like"/>
</dbReference>
<organism evidence="3">
    <name type="scientific">Bradyrhizobium septentrionale</name>
    <dbReference type="NCBI Taxonomy" id="1404411"/>
    <lineage>
        <taxon>Bacteria</taxon>
        <taxon>Pseudomonadati</taxon>
        <taxon>Pseudomonadota</taxon>
        <taxon>Alphaproteobacteria</taxon>
        <taxon>Hyphomicrobiales</taxon>
        <taxon>Nitrobacteraceae</taxon>
        <taxon>Bradyrhizobium</taxon>
    </lineage>
</organism>
<dbReference type="PANTHER" id="PTHR13774:SF32">
    <property type="entry name" value="ANTISENSE-ENHANCING SEQUENCE 1"/>
    <property type="match status" value="1"/>
</dbReference>
<evidence type="ECO:0000256" key="2">
    <source>
        <dbReference type="PIRSR" id="PIRSR016184-1"/>
    </source>
</evidence>
<dbReference type="SUPFAM" id="SSF54506">
    <property type="entry name" value="Diaminopimelate epimerase-like"/>
    <property type="match status" value="1"/>
</dbReference>
<protein>
    <submittedName>
        <fullName evidence="3">PhzF family phenazine biosynthesis protein</fullName>
    </submittedName>
</protein>
<dbReference type="AlphaFoldDB" id="A0A973W3Q0"/>
<keyword evidence="5" id="KW-1185">Reference proteome</keyword>
<evidence type="ECO:0000313" key="3">
    <source>
        <dbReference type="EMBL" id="NVI46998.1"/>
    </source>
</evidence>
<dbReference type="EMBL" id="JAAOLE020000001">
    <property type="protein sequence ID" value="NVI46998.1"/>
    <property type="molecule type" value="Genomic_DNA"/>
</dbReference>
<evidence type="ECO:0000313" key="5">
    <source>
        <dbReference type="Proteomes" id="UP001432046"/>
    </source>
</evidence>
<evidence type="ECO:0000313" key="4">
    <source>
        <dbReference type="EMBL" id="WXC83112.1"/>
    </source>
</evidence>
<accession>A0A973W3Q0</accession>
<sequence>MQRRYITVDVFTDRAFGGNPLGVVLDAGGLSTAQMQAIATEFNYSETTFVLPPQDRGNDAQVRIFTVRSEIPFAGHPNVGTAFVLASQAAKAPPRLRFEEKAGLVPVEILTDGGKVIGAELTAPQALQRTNEVSAADAAACLSLSAADVKTGRHAPQVVSVGLPFLVVEIASREAVKRARPDAAAFARVLPHIGSDAIYFYTSDVPAGEQPLDLQARMFHPGASGLSEDPATGSATAACAALLADIDPARDGELRLRIGQGVDMGRPSLLLTRVRKQGGAINSVHVGGGCVKMMEGTISVAGEEGESRS</sequence>